<evidence type="ECO:0000256" key="3">
    <source>
        <dbReference type="ARBA" id="ARBA00022692"/>
    </source>
</evidence>
<sequence length="671" mass="72621">MVESTSNLTSTQRYAAGALFAIALNQAQINQTQPLGIPASENDDEDGDNRRSNSSSGDSVSDDPHLWVHETSGLLRPVFRCLEIESSAWLGLEETANSSPAKHHIGAFTRLLSEEASDASKEMIELEMALAKAADAMVQSIQSSLSIDAKKEKHQEYENECREKYAVPEVKLKDGDAEKDKKDMGTEDSGETESLEAGVVIRDGSHKPEVVEEDKSVEEVTLLSHQRKINVLYELLSACLSDKHLGDKKCVRRRKGYDARHRVALRSLATWFNIEWIKVEAIETMVACSAMALQKSGEMKDEDALSPSTWAKWKRGGIIGAAALTGGTLMAITGGLAAPAIAAGFGALAPTLGTIIPVIGASGFAAAASAAGTVAGSVAVAASFGAAGAGLTGTKMARRIGDLDEFEFKAIGENHNQGRLAVEVLVAGVVFEEEDFVKPWEGLTSSLERYTLQWESKNLILVSTAIQDWLTSTLAMQLMKQGAMHTVLSSLLLALAWPATILVAADFIDSKWSIAIDRSDKAGRLLAEVLQKGLQGNRPITLVGFSLGARVIFKCLQTLAETEQNADLVERVVILGAPISIKSENWRDVRKMVAGRFINVYATNDWTLGVAFRASLLSQGLAGIQPICIPGIENVDVTDMVEGHASYLWKTQQILERLEIDTYYPVFRDTL</sequence>
<comment type="subcellular location">
    <subcellularLocation>
        <location evidence="1">Membrane</location>
        <topology evidence="1">Multi-pass membrane protein</topology>
    </subcellularLocation>
</comment>
<comment type="similarity">
    <text evidence="2">Belongs to the TMCO4 family.</text>
</comment>
<dbReference type="OrthoDB" id="277931at2759"/>
<evidence type="ECO:0000256" key="6">
    <source>
        <dbReference type="SAM" id="MobiDB-lite"/>
    </source>
</evidence>
<keyword evidence="4 7" id="KW-1133">Transmembrane helix</keyword>
<protein>
    <recommendedName>
        <fullName evidence="10">Transmembrane and coiled-coil domain-containing protein 4-like</fullName>
    </recommendedName>
</protein>
<feature type="region of interest" description="Disordered" evidence="6">
    <location>
        <begin position="173"/>
        <end position="193"/>
    </location>
</feature>
<evidence type="ECO:0000313" key="9">
    <source>
        <dbReference type="Proteomes" id="UP000029120"/>
    </source>
</evidence>
<evidence type="ECO:0000256" key="2">
    <source>
        <dbReference type="ARBA" id="ARBA00009824"/>
    </source>
</evidence>
<evidence type="ECO:0000313" key="8">
    <source>
        <dbReference type="EMBL" id="KFK30255.1"/>
    </source>
</evidence>
<evidence type="ECO:0000256" key="5">
    <source>
        <dbReference type="ARBA" id="ARBA00023136"/>
    </source>
</evidence>
<evidence type="ECO:0000256" key="7">
    <source>
        <dbReference type="SAM" id="Phobius"/>
    </source>
</evidence>
<feature type="transmembrane region" description="Helical" evidence="7">
    <location>
        <begin position="487"/>
        <end position="508"/>
    </location>
</feature>
<name>A0A087GK53_ARAAL</name>
<evidence type="ECO:0000256" key="1">
    <source>
        <dbReference type="ARBA" id="ARBA00004141"/>
    </source>
</evidence>
<dbReference type="Gramene" id="KFK30255">
    <property type="protein sequence ID" value="KFK30255"/>
    <property type="gene ID" value="AALP_AA7G237500"/>
</dbReference>
<accession>A0A087GK53</accession>
<dbReference type="PANTHER" id="PTHR17920">
    <property type="entry name" value="TRANSMEMBRANE AND COILED-COIL DOMAIN-CONTAINING PROTEIN 4 TMCO4"/>
    <property type="match status" value="1"/>
</dbReference>
<dbReference type="GO" id="GO:0016020">
    <property type="term" value="C:membrane"/>
    <property type="evidence" value="ECO:0007669"/>
    <property type="project" value="UniProtKB-SubCell"/>
</dbReference>
<proteinExistence type="inferred from homology"/>
<dbReference type="EMBL" id="CM002875">
    <property type="protein sequence ID" value="KFK30255.1"/>
    <property type="molecule type" value="Genomic_DNA"/>
</dbReference>
<dbReference type="Proteomes" id="UP000029120">
    <property type="component" value="Chromosome 7"/>
</dbReference>
<dbReference type="InterPro" id="IPR007941">
    <property type="entry name" value="DUF726"/>
</dbReference>
<dbReference type="AlphaFoldDB" id="A0A087GK53"/>
<dbReference type="SUPFAM" id="SSF53474">
    <property type="entry name" value="alpha/beta-Hydrolases"/>
    <property type="match status" value="1"/>
</dbReference>
<dbReference type="eggNOG" id="KOG2385">
    <property type="taxonomic scope" value="Eukaryota"/>
</dbReference>
<keyword evidence="5 7" id="KW-0472">Membrane</keyword>
<dbReference type="Pfam" id="PF05277">
    <property type="entry name" value="DUF726"/>
    <property type="match status" value="1"/>
</dbReference>
<dbReference type="OMA" id="PIQDENW"/>
<reference evidence="9" key="1">
    <citation type="journal article" date="2015" name="Nat. Plants">
        <title>Genome expansion of Arabis alpina linked with retrotransposition and reduced symmetric DNA methylation.</title>
        <authorList>
            <person name="Willing E.M."/>
            <person name="Rawat V."/>
            <person name="Mandakova T."/>
            <person name="Maumus F."/>
            <person name="James G.V."/>
            <person name="Nordstroem K.J."/>
            <person name="Becker C."/>
            <person name="Warthmann N."/>
            <person name="Chica C."/>
            <person name="Szarzynska B."/>
            <person name="Zytnicki M."/>
            <person name="Albani M.C."/>
            <person name="Kiefer C."/>
            <person name="Bergonzi S."/>
            <person name="Castaings L."/>
            <person name="Mateos J.L."/>
            <person name="Berns M.C."/>
            <person name="Bujdoso N."/>
            <person name="Piofczyk T."/>
            <person name="de Lorenzo L."/>
            <person name="Barrero-Sicilia C."/>
            <person name="Mateos I."/>
            <person name="Piednoel M."/>
            <person name="Hagmann J."/>
            <person name="Chen-Min-Tao R."/>
            <person name="Iglesias-Fernandez R."/>
            <person name="Schuster S.C."/>
            <person name="Alonso-Blanco C."/>
            <person name="Roudier F."/>
            <person name="Carbonero P."/>
            <person name="Paz-Ares J."/>
            <person name="Davis S.J."/>
            <person name="Pecinka A."/>
            <person name="Quesneville H."/>
            <person name="Colot V."/>
            <person name="Lysak M.A."/>
            <person name="Weigel D."/>
            <person name="Coupland G."/>
            <person name="Schneeberger K."/>
        </authorList>
    </citation>
    <scope>NUCLEOTIDE SEQUENCE [LARGE SCALE GENOMIC DNA]</scope>
    <source>
        <strain evidence="9">cv. Pajares</strain>
    </source>
</reference>
<dbReference type="Gene3D" id="3.40.50.1820">
    <property type="entry name" value="alpha/beta hydrolase"/>
    <property type="match status" value="1"/>
</dbReference>
<feature type="compositionally biased region" description="Basic and acidic residues" evidence="6">
    <location>
        <begin position="173"/>
        <end position="185"/>
    </location>
</feature>
<evidence type="ECO:0000256" key="4">
    <source>
        <dbReference type="ARBA" id="ARBA00022989"/>
    </source>
</evidence>
<evidence type="ECO:0008006" key="10">
    <source>
        <dbReference type="Google" id="ProtNLM"/>
    </source>
</evidence>
<organism evidence="8 9">
    <name type="scientific">Arabis alpina</name>
    <name type="common">Alpine rock-cress</name>
    <dbReference type="NCBI Taxonomy" id="50452"/>
    <lineage>
        <taxon>Eukaryota</taxon>
        <taxon>Viridiplantae</taxon>
        <taxon>Streptophyta</taxon>
        <taxon>Embryophyta</taxon>
        <taxon>Tracheophyta</taxon>
        <taxon>Spermatophyta</taxon>
        <taxon>Magnoliopsida</taxon>
        <taxon>eudicotyledons</taxon>
        <taxon>Gunneridae</taxon>
        <taxon>Pentapetalae</taxon>
        <taxon>rosids</taxon>
        <taxon>malvids</taxon>
        <taxon>Brassicales</taxon>
        <taxon>Brassicaceae</taxon>
        <taxon>Arabideae</taxon>
        <taxon>Arabis</taxon>
    </lineage>
</organism>
<gene>
    <name evidence="8" type="ordered locus">AALP_Aa7g237500</name>
</gene>
<keyword evidence="9" id="KW-1185">Reference proteome</keyword>
<keyword evidence="3 7" id="KW-0812">Transmembrane</keyword>
<dbReference type="InterPro" id="IPR029058">
    <property type="entry name" value="AB_hydrolase_fold"/>
</dbReference>
<dbReference type="PANTHER" id="PTHR17920:SF3">
    <property type="entry name" value="TRANSMEMBRANE AND COILED-COIL DOMAIN-CONTAINING PROTEIN 4"/>
    <property type="match status" value="1"/>
</dbReference>
<feature type="region of interest" description="Disordered" evidence="6">
    <location>
        <begin position="35"/>
        <end position="65"/>
    </location>
</feature>